<dbReference type="InterPro" id="IPR007138">
    <property type="entry name" value="ABM_dom"/>
</dbReference>
<dbReference type="Gene3D" id="3.30.70.100">
    <property type="match status" value="1"/>
</dbReference>
<proteinExistence type="predicted"/>
<dbReference type="GO" id="GO:0004497">
    <property type="term" value="F:monooxygenase activity"/>
    <property type="evidence" value="ECO:0007669"/>
    <property type="project" value="UniProtKB-KW"/>
</dbReference>
<name>A0A8J2VET0_9FLAO</name>
<evidence type="ECO:0000313" key="3">
    <source>
        <dbReference type="Proteomes" id="UP000652231"/>
    </source>
</evidence>
<protein>
    <submittedName>
        <fullName evidence="2">Antibiotic biosynthesis monooxygenase</fullName>
    </submittedName>
</protein>
<sequence>MFIRIVKMEFKTHKVQQFLDNFETVKEKIRTFPGCLHLELYRDKQHQHIFFTYSKWKEESDLENYRNSALFKDVWSETKPMFSNKAAAWSVDVLHQLDETMF</sequence>
<evidence type="ECO:0000259" key="1">
    <source>
        <dbReference type="PROSITE" id="PS51725"/>
    </source>
</evidence>
<feature type="domain" description="ABM" evidence="1">
    <location>
        <begin position="2"/>
        <end position="93"/>
    </location>
</feature>
<keyword evidence="2" id="KW-0503">Monooxygenase</keyword>
<evidence type="ECO:0000313" key="2">
    <source>
        <dbReference type="EMBL" id="GGE00051.1"/>
    </source>
</evidence>
<dbReference type="RefSeq" id="WP_188442947.1">
    <property type="nucleotide sequence ID" value="NZ_BMGK01000012.1"/>
</dbReference>
<dbReference type="Proteomes" id="UP000652231">
    <property type="component" value="Unassembled WGS sequence"/>
</dbReference>
<keyword evidence="3" id="KW-1185">Reference proteome</keyword>
<reference evidence="2" key="2">
    <citation type="submission" date="2020-09" db="EMBL/GenBank/DDBJ databases">
        <authorList>
            <person name="Sun Q."/>
            <person name="Zhou Y."/>
        </authorList>
    </citation>
    <scope>NUCLEOTIDE SEQUENCE</scope>
    <source>
        <strain evidence="2">CGMCC 1.12924</strain>
    </source>
</reference>
<organism evidence="2 3">
    <name type="scientific">Planktosalinus lacus</name>
    <dbReference type="NCBI Taxonomy" id="1526573"/>
    <lineage>
        <taxon>Bacteria</taxon>
        <taxon>Pseudomonadati</taxon>
        <taxon>Bacteroidota</taxon>
        <taxon>Flavobacteriia</taxon>
        <taxon>Flavobacteriales</taxon>
        <taxon>Flavobacteriaceae</taxon>
        <taxon>Planktosalinus</taxon>
    </lineage>
</organism>
<comment type="caution">
    <text evidence="2">The sequence shown here is derived from an EMBL/GenBank/DDBJ whole genome shotgun (WGS) entry which is preliminary data.</text>
</comment>
<reference evidence="2" key="1">
    <citation type="journal article" date="2014" name="Int. J. Syst. Evol. Microbiol.">
        <title>Complete genome sequence of Corynebacterium casei LMG S-19264T (=DSM 44701T), isolated from a smear-ripened cheese.</title>
        <authorList>
            <consortium name="US DOE Joint Genome Institute (JGI-PGF)"/>
            <person name="Walter F."/>
            <person name="Albersmeier A."/>
            <person name="Kalinowski J."/>
            <person name="Ruckert C."/>
        </authorList>
    </citation>
    <scope>NUCLEOTIDE SEQUENCE</scope>
    <source>
        <strain evidence="2">CGMCC 1.12924</strain>
    </source>
</reference>
<dbReference type="Pfam" id="PF03992">
    <property type="entry name" value="ABM"/>
    <property type="match status" value="1"/>
</dbReference>
<dbReference type="SUPFAM" id="SSF54909">
    <property type="entry name" value="Dimeric alpha+beta barrel"/>
    <property type="match status" value="1"/>
</dbReference>
<dbReference type="EMBL" id="BMGK01000012">
    <property type="protein sequence ID" value="GGE00051.1"/>
    <property type="molecule type" value="Genomic_DNA"/>
</dbReference>
<accession>A0A8J2VET0</accession>
<dbReference type="PROSITE" id="PS51725">
    <property type="entry name" value="ABM"/>
    <property type="match status" value="1"/>
</dbReference>
<dbReference type="AlphaFoldDB" id="A0A8J2VET0"/>
<dbReference type="InterPro" id="IPR011008">
    <property type="entry name" value="Dimeric_a/b-barrel"/>
</dbReference>
<gene>
    <name evidence="2" type="primary">fjo15</name>
    <name evidence="2" type="ORF">GCM10011312_24410</name>
</gene>
<keyword evidence="2" id="KW-0560">Oxidoreductase</keyword>